<sequence length="449" mass="48071">MEELLREPVFKRVGPGGGVKVDSPLDELCRAHDIAYVKAMDHPDHEAAQKFHADLDLLNDLVALDQTKLTKDEKTYSKLMAVAFAEKIFNVDVPALGYEVVMTAMKDLMLSLASLFDKIEGLSYMDQFGAMMWGAVNEGDLHGGFGDQEFWDIPFTRFTLIATDTAGAGAVISYYKDPYREAHGIAAVVAGEIVEESSRMITIYDGGFVTAQSGLQDPVVLAEPPTMAWPGLYLDDFQVFPDLIPGRPPAAASAPPASHPDPDMASMPIPSIIGIGPITSYPLPSVPLPSLPEPTAPSGEQSAPPGSTDGGPFYAVLVDPPFPDDGTGLKGPPSPPIVVQGSPVNDWINATWDLFQCNSPDFFTKTFCDGLLRDAHPMAIDRAADLLIRQDLNQLVTADSGVTATLAQGDFQSSALLSDTGNAWLFEEGWAVADTGCALVGNNLDDVGW</sequence>
<reference evidence="2 3" key="1">
    <citation type="submission" date="2020-12" db="EMBL/GenBank/DDBJ databases">
        <title>FDA dAtabase for Regulatory Grade micrObial Sequences (FDA-ARGOS): Supporting development and validation of Infectious Disease Dx tests.</title>
        <authorList>
            <person name="Sproer C."/>
            <person name="Gronow S."/>
            <person name="Severitt S."/>
            <person name="Schroder I."/>
            <person name="Tallon L."/>
            <person name="Sadzewicz L."/>
            <person name="Zhao X."/>
            <person name="Boylan J."/>
            <person name="Ott S."/>
            <person name="Bowen H."/>
            <person name="Vavikolanu K."/>
            <person name="Mehta A."/>
            <person name="Aluvathingal J."/>
            <person name="Nadendla S."/>
            <person name="Lowell S."/>
            <person name="Myers T."/>
            <person name="Yan Y."/>
            <person name="Sichtig H."/>
        </authorList>
    </citation>
    <scope>NUCLEOTIDE SEQUENCE [LARGE SCALE GENOMIC DNA]</scope>
    <source>
        <strain evidence="2 3">FDAARGOS_1050</strain>
    </source>
</reference>
<dbReference type="RefSeq" id="WP_198483867.1">
    <property type="nucleotide sequence ID" value="NZ_CP065997.1"/>
</dbReference>
<evidence type="ECO:0000313" key="2">
    <source>
        <dbReference type="EMBL" id="QQB33490.1"/>
    </source>
</evidence>
<evidence type="ECO:0000313" key="3">
    <source>
        <dbReference type="Proteomes" id="UP000595231"/>
    </source>
</evidence>
<protein>
    <submittedName>
        <fullName evidence="2">Uncharacterized protein</fullName>
    </submittedName>
</protein>
<dbReference type="AlphaFoldDB" id="A0A7T4B0J8"/>
<accession>A0A7T4B0J8</accession>
<organism evidence="2 3">
    <name type="scientific">Achromobacter deleyi</name>
    <dbReference type="NCBI Taxonomy" id="1353891"/>
    <lineage>
        <taxon>Bacteria</taxon>
        <taxon>Pseudomonadati</taxon>
        <taxon>Pseudomonadota</taxon>
        <taxon>Betaproteobacteria</taxon>
        <taxon>Burkholderiales</taxon>
        <taxon>Alcaligenaceae</taxon>
        <taxon>Achromobacter</taxon>
    </lineage>
</organism>
<proteinExistence type="predicted"/>
<feature type="region of interest" description="Disordered" evidence="1">
    <location>
        <begin position="284"/>
        <end position="311"/>
    </location>
</feature>
<evidence type="ECO:0000256" key="1">
    <source>
        <dbReference type="SAM" id="MobiDB-lite"/>
    </source>
</evidence>
<feature type="compositionally biased region" description="Pro residues" evidence="1">
    <location>
        <begin position="284"/>
        <end position="295"/>
    </location>
</feature>
<dbReference type="Proteomes" id="UP000595231">
    <property type="component" value="Chromosome"/>
</dbReference>
<gene>
    <name evidence="2" type="ORF">I6I07_23055</name>
</gene>
<dbReference type="EMBL" id="CP065997">
    <property type="protein sequence ID" value="QQB33490.1"/>
    <property type="molecule type" value="Genomic_DNA"/>
</dbReference>
<name>A0A7T4B0J8_9BURK</name>